<evidence type="ECO:0000313" key="17">
    <source>
        <dbReference type="Proteomes" id="UP000092993"/>
    </source>
</evidence>
<evidence type="ECO:0000256" key="2">
    <source>
        <dbReference type="ARBA" id="ARBA00004167"/>
    </source>
</evidence>
<evidence type="ECO:0000256" key="8">
    <source>
        <dbReference type="ARBA" id="ARBA00022989"/>
    </source>
</evidence>
<dbReference type="AlphaFoldDB" id="A0A1C7LRY9"/>
<evidence type="ECO:0000256" key="7">
    <source>
        <dbReference type="ARBA" id="ARBA00022723"/>
    </source>
</evidence>
<evidence type="ECO:0000256" key="10">
    <source>
        <dbReference type="ARBA" id="ARBA00023004"/>
    </source>
</evidence>
<feature type="binding site" description="axial binding residue" evidence="13">
    <location>
        <position position="424"/>
    </location>
    <ligand>
        <name>heme</name>
        <dbReference type="ChEBI" id="CHEBI:30413"/>
    </ligand>
    <ligandPart>
        <name>Fe</name>
        <dbReference type="ChEBI" id="CHEBI:18248"/>
    </ligandPart>
</feature>
<keyword evidence="10 13" id="KW-0408">Iron</keyword>
<dbReference type="PRINTS" id="PR00463">
    <property type="entry name" value="EP450I"/>
</dbReference>
<evidence type="ECO:0000256" key="15">
    <source>
        <dbReference type="SAM" id="Phobius"/>
    </source>
</evidence>
<comment type="cofactor">
    <cofactor evidence="1 13">
        <name>heme</name>
        <dbReference type="ChEBI" id="CHEBI:30413"/>
    </cofactor>
</comment>
<evidence type="ECO:0000256" key="6">
    <source>
        <dbReference type="ARBA" id="ARBA00022692"/>
    </source>
</evidence>
<dbReference type="GO" id="GO:0004497">
    <property type="term" value="F:monooxygenase activity"/>
    <property type="evidence" value="ECO:0007669"/>
    <property type="project" value="UniProtKB-KW"/>
</dbReference>
<dbReference type="InterPro" id="IPR001128">
    <property type="entry name" value="Cyt_P450"/>
</dbReference>
<evidence type="ECO:0000256" key="3">
    <source>
        <dbReference type="ARBA" id="ARBA00005179"/>
    </source>
</evidence>
<dbReference type="OrthoDB" id="2789670at2759"/>
<keyword evidence="17" id="KW-1185">Reference proteome</keyword>
<keyword evidence="8 15" id="KW-1133">Transmembrane helix</keyword>
<proteinExistence type="inferred from homology"/>
<comment type="caution">
    <text evidence="16">The sequence shown here is derived from an EMBL/GenBank/DDBJ whole genome shotgun (WGS) entry which is preliminary data.</text>
</comment>
<dbReference type="PROSITE" id="PS00086">
    <property type="entry name" value="CYTOCHROME_P450"/>
    <property type="match status" value="1"/>
</dbReference>
<evidence type="ECO:0000256" key="5">
    <source>
        <dbReference type="ARBA" id="ARBA00022617"/>
    </source>
</evidence>
<keyword evidence="7 13" id="KW-0479">Metal-binding</keyword>
<dbReference type="GO" id="GO:0016705">
    <property type="term" value="F:oxidoreductase activity, acting on paired donors, with incorporation or reduction of molecular oxygen"/>
    <property type="evidence" value="ECO:0007669"/>
    <property type="project" value="InterPro"/>
</dbReference>
<evidence type="ECO:0000256" key="4">
    <source>
        <dbReference type="ARBA" id="ARBA00010617"/>
    </source>
</evidence>
<keyword evidence="9 14" id="KW-0560">Oxidoreductase</keyword>
<reference evidence="16 17" key="1">
    <citation type="submission" date="2016-03" db="EMBL/GenBank/DDBJ databases">
        <title>Whole genome sequencing of Grifola frondosa 9006-11.</title>
        <authorList>
            <person name="Min B."/>
            <person name="Park H."/>
            <person name="Kim J.-G."/>
            <person name="Cho H."/>
            <person name="Oh Y.-L."/>
            <person name="Kong W.-S."/>
            <person name="Choi I.-G."/>
        </authorList>
    </citation>
    <scope>NUCLEOTIDE SEQUENCE [LARGE SCALE GENOMIC DNA]</scope>
    <source>
        <strain evidence="16 17">9006-11</strain>
    </source>
</reference>
<dbReference type="Pfam" id="PF00067">
    <property type="entry name" value="p450"/>
    <property type="match status" value="2"/>
</dbReference>
<evidence type="ECO:0000256" key="13">
    <source>
        <dbReference type="PIRSR" id="PIRSR602401-1"/>
    </source>
</evidence>
<dbReference type="STRING" id="5627.A0A1C7LRY9"/>
<dbReference type="Proteomes" id="UP000092993">
    <property type="component" value="Unassembled WGS sequence"/>
</dbReference>
<sequence>MAVDLTSGTSFTYLTILVAIVILKYTRDATKSRNRPLPPGPKPLPIIGNILDMPQTLPWITFRDWSEKYGDVVHIRLLEQPVVILGSPKAAFELLDKRSANYSDRARSPLVSLMGWDWMMAFVPYGQVWRRARRMFWQHFTSAAIRRYEPAQLEGAHRLAKRLLDSPDRFVRHIHYAFGSAILKAVHGLNVAENDDKYVLASEQGYVPSWVPGAGFQKKMAKWRLESCILKDVPFEAVKHSFKDGTAAPSVISSLLEQISRLDPSLQEEEEDLAKNVVGAAYGAGADTTFSIIQAFFLAMVSHPEVQRKARAELDLVVGPNRLPDFGDRDSLPYINAVVKESLRWQNVVPLGIIHRSIEEDEYNGYFIPAGCSVIANIWAFMHDPEVYPDPEAFIPERYLLNGKLNPEVQDPSTIVFGFGRRICPGRHFADTSLFINLATVLHLFDIAPAVDSNGEEIPVPGTMTSGFLSYPTEFKCSIKPRSASAEALIQADYGETFA</sequence>
<feature type="transmembrane region" description="Helical" evidence="15">
    <location>
        <begin position="6"/>
        <end position="25"/>
    </location>
</feature>
<dbReference type="SUPFAM" id="SSF48264">
    <property type="entry name" value="Cytochrome P450"/>
    <property type="match status" value="1"/>
</dbReference>
<dbReference type="PRINTS" id="PR00385">
    <property type="entry name" value="P450"/>
</dbReference>
<name>A0A1C7LRY9_GRIFR</name>
<dbReference type="PANTHER" id="PTHR46300">
    <property type="entry name" value="P450, PUTATIVE (EUROFUNG)-RELATED-RELATED"/>
    <property type="match status" value="1"/>
</dbReference>
<evidence type="ECO:0000256" key="11">
    <source>
        <dbReference type="ARBA" id="ARBA00023033"/>
    </source>
</evidence>
<evidence type="ECO:0000256" key="14">
    <source>
        <dbReference type="RuleBase" id="RU000461"/>
    </source>
</evidence>
<dbReference type="GO" id="GO:0005506">
    <property type="term" value="F:iron ion binding"/>
    <property type="evidence" value="ECO:0007669"/>
    <property type="project" value="InterPro"/>
</dbReference>
<keyword evidence="6 15" id="KW-0812">Transmembrane</keyword>
<dbReference type="GO" id="GO:0016020">
    <property type="term" value="C:membrane"/>
    <property type="evidence" value="ECO:0007669"/>
    <property type="project" value="UniProtKB-SubCell"/>
</dbReference>
<dbReference type="GO" id="GO:0020037">
    <property type="term" value="F:heme binding"/>
    <property type="evidence" value="ECO:0007669"/>
    <property type="project" value="InterPro"/>
</dbReference>
<dbReference type="InterPro" id="IPR050364">
    <property type="entry name" value="Cytochrome_P450_fung"/>
</dbReference>
<dbReference type="InterPro" id="IPR017972">
    <property type="entry name" value="Cyt_P450_CS"/>
</dbReference>
<dbReference type="PANTHER" id="PTHR46300:SF7">
    <property type="entry name" value="P450, PUTATIVE (EUROFUNG)-RELATED"/>
    <property type="match status" value="1"/>
</dbReference>
<dbReference type="EMBL" id="LUGG01000023">
    <property type="protein sequence ID" value="OBZ67591.1"/>
    <property type="molecule type" value="Genomic_DNA"/>
</dbReference>
<protein>
    <submittedName>
        <fullName evidence="16">O-methylsterigmatocystin oxidoreductase</fullName>
    </submittedName>
</protein>
<gene>
    <name evidence="16" type="primary">ordA_47</name>
    <name evidence="16" type="ORF">A0H81_12396</name>
</gene>
<evidence type="ECO:0000256" key="9">
    <source>
        <dbReference type="ARBA" id="ARBA00023002"/>
    </source>
</evidence>
<dbReference type="OMA" id="YHVPKHA"/>
<comment type="pathway">
    <text evidence="3">Secondary metabolite biosynthesis.</text>
</comment>
<evidence type="ECO:0000256" key="1">
    <source>
        <dbReference type="ARBA" id="ARBA00001971"/>
    </source>
</evidence>
<comment type="subcellular location">
    <subcellularLocation>
        <location evidence="2">Membrane</location>
        <topology evidence="2">Single-pass membrane protein</topology>
    </subcellularLocation>
</comment>
<dbReference type="CDD" id="cd11065">
    <property type="entry name" value="CYP64-like"/>
    <property type="match status" value="1"/>
</dbReference>
<dbReference type="Gene3D" id="1.10.630.10">
    <property type="entry name" value="Cytochrome P450"/>
    <property type="match status" value="1"/>
</dbReference>
<keyword evidence="5 13" id="KW-0349">Heme</keyword>
<comment type="similarity">
    <text evidence="4 14">Belongs to the cytochrome P450 family.</text>
</comment>
<organism evidence="16 17">
    <name type="scientific">Grifola frondosa</name>
    <name type="common">Maitake</name>
    <name type="synonym">Polyporus frondosus</name>
    <dbReference type="NCBI Taxonomy" id="5627"/>
    <lineage>
        <taxon>Eukaryota</taxon>
        <taxon>Fungi</taxon>
        <taxon>Dikarya</taxon>
        <taxon>Basidiomycota</taxon>
        <taxon>Agaricomycotina</taxon>
        <taxon>Agaricomycetes</taxon>
        <taxon>Polyporales</taxon>
        <taxon>Grifolaceae</taxon>
        <taxon>Grifola</taxon>
    </lineage>
</organism>
<dbReference type="InterPro" id="IPR002401">
    <property type="entry name" value="Cyt_P450_E_grp-I"/>
</dbReference>
<keyword evidence="11 14" id="KW-0503">Monooxygenase</keyword>
<evidence type="ECO:0000256" key="12">
    <source>
        <dbReference type="ARBA" id="ARBA00023136"/>
    </source>
</evidence>
<keyword evidence="12 15" id="KW-0472">Membrane</keyword>
<accession>A0A1C7LRY9</accession>
<dbReference type="InterPro" id="IPR036396">
    <property type="entry name" value="Cyt_P450_sf"/>
</dbReference>
<evidence type="ECO:0000313" key="16">
    <source>
        <dbReference type="EMBL" id="OBZ67591.1"/>
    </source>
</evidence>